<sequence>MYKISEFAKMSGLPQSKVRFYEKNGLLKVRKDINGYRYFTRWDAFRVNAFRVLLQYGFTVEKAISMLDERQSGELFVNSLEDKKEELQKQIDLMHSRMKKLEAVISLLKEGYENKFEIVDMEDYLYVLASNGIDFGISVENGNVIAQFAELLSITSYARIIMMDELLNRNVTINPSYASAIPISREHLLGKYDKSKVKKLKLGKCIRYYRNETREGSEKLDSFNELFNFLEKNNYEINGDVLLLPTFLNLDGKGIDIEVLYVPIKN</sequence>
<evidence type="ECO:0000259" key="6">
    <source>
        <dbReference type="PROSITE" id="PS50937"/>
    </source>
</evidence>
<evidence type="ECO:0000313" key="7">
    <source>
        <dbReference type="EMBL" id="MPM14787.1"/>
    </source>
</evidence>
<name>A0A644XFW0_9ZZZZ</name>
<evidence type="ECO:0000256" key="3">
    <source>
        <dbReference type="ARBA" id="ARBA00023125"/>
    </source>
</evidence>
<keyword evidence="5" id="KW-0175">Coiled coil</keyword>
<dbReference type="Gene3D" id="1.10.1660.10">
    <property type="match status" value="1"/>
</dbReference>
<proteinExistence type="predicted"/>
<dbReference type="InterPro" id="IPR000551">
    <property type="entry name" value="MerR-type_HTH_dom"/>
</dbReference>
<dbReference type="Pfam" id="PF13411">
    <property type="entry name" value="MerR_1"/>
    <property type="match status" value="1"/>
</dbReference>
<dbReference type="SMART" id="SM00422">
    <property type="entry name" value="HTH_MERR"/>
    <property type="match status" value="1"/>
</dbReference>
<dbReference type="PANTHER" id="PTHR30204">
    <property type="entry name" value="REDOX-CYCLING DRUG-SENSING TRANSCRIPTIONAL ACTIVATOR SOXR"/>
    <property type="match status" value="1"/>
</dbReference>
<keyword evidence="1" id="KW-0678">Repressor</keyword>
<dbReference type="SUPFAM" id="SSF46955">
    <property type="entry name" value="Putative DNA-binding domain"/>
    <property type="match status" value="1"/>
</dbReference>
<dbReference type="CDD" id="cd00592">
    <property type="entry name" value="HTH_MerR-like"/>
    <property type="match status" value="1"/>
</dbReference>
<keyword evidence="4" id="KW-0804">Transcription</keyword>
<evidence type="ECO:0000256" key="4">
    <source>
        <dbReference type="ARBA" id="ARBA00023163"/>
    </source>
</evidence>
<keyword evidence="3" id="KW-0238">DNA-binding</keyword>
<dbReference type="InterPro" id="IPR047057">
    <property type="entry name" value="MerR_fam"/>
</dbReference>
<evidence type="ECO:0000256" key="2">
    <source>
        <dbReference type="ARBA" id="ARBA00023015"/>
    </source>
</evidence>
<dbReference type="EMBL" id="VSSQ01002338">
    <property type="protein sequence ID" value="MPM14787.1"/>
    <property type="molecule type" value="Genomic_DNA"/>
</dbReference>
<protein>
    <recommendedName>
        <fullName evidence="6">HTH merR-type domain-containing protein</fullName>
    </recommendedName>
</protein>
<dbReference type="AlphaFoldDB" id="A0A644XFW0"/>
<dbReference type="PROSITE" id="PS50937">
    <property type="entry name" value="HTH_MERR_2"/>
    <property type="match status" value="1"/>
</dbReference>
<dbReference type="GO" id="GO:0003700">
    <property type="term" value="F:DNA-binding transcription factor activity"/>
    <property type="evidence" value="ECO:0007669"/>
    <property type="project" value="InterPro"/>
</dbReference>
<evidence type="ECO:0000256" key="5">
    <source>
        <dbReference type="SAM" id="Coils"/>
    </source>
</evidence>
<reference evidence="7" key="1">
    <citation type="submission" date="2019-08" db="EMBL/GenBank/DDBJ databases">
        <authorList>
            <person name="Kucharzyk K."/>
            <person name="Murdoch R.W."/>
            <person name="Higgins S."/>
            <person name="Loffler F."/>
        </authorList>
    </citation>
    <scope>NUCLEOTIDE SEQUENCE</scope>
</reference>
<dbReference type="InterPro" id="IPR009061">
    <property type="entry name" value="DNA-bd_dom_put_sf"/>
</dbReference>
<feature type="domain" description="HTH merR-type" evidence="6">
    <location>
        <begin position="1"/>
        <end position="69"/>
    </location>
</feature>
<evidence type="ECO:0000256" key="1">
    <source>
        <dbReference type="ARBA" id="ARBA00022491"/>
    </source>
</evidence>
<comment type="caution">
    <text evidence="7">The sequence shown here is derived from an EMBL/GenBank/DDBJ whole genome shotgun (WGS) entry which is preliminary data.</text>
</comment>
<organism evidence="7">
    <name type="scientific">bioreactor metagenome</name>
    <dbReference type="NCBI Taxonomy" id="1076179"/>
    <lineage>
        <taxon>unclassified sequences</taxon>
        <taxon>metagenomes</taxon>
        <taxon>ecological metagenomes</taxon>
    </lineage>
</organism>
<keyword evidence="2" id="KW-0805">Transcription regulation</keyword>
<accession>A0A644XFW0</accession>
<dbReference type="PANTHER" id="PTHR30204:SF69">
    <property type="entry name" value="MERR-FAMILY TRANSCRIPTIONAL REGULATOR"/>
    <property type="match status" value="1"/>
</dbReference>
<gene>
    <name evidence="7" type="ORF">SDC9_61151</name>
</gene>
<dbReference type="GO" id="GO:0003677">
    <property type="term" value="F:DNA binding"/>
    <property type="evidence" value="ECO:0007669"/>
    <property type="project" value="UniProtKB-KW"/>
</dbReference>
<feature type="coiled-coil region" evidence="5">
    <location>
        <begin position="77"/>
        <end position="104"/>
    </location>
</feature>